<keyword evidence="4" id="KW-1185">Reference proteome</keyword>
<keyword evidence="2" id="KW-0472">Membrane</keyword>
<name>A0A8K0DUG0_9ROSA</name>
<accession>A0A8K0DUG0</accession>
<dbReference type="OrthoDB" id="1189583at2759"/>
<dbReference type="Proteomes" id="UP000796880">
    <property type="component" value="Unassembled WGS sequence"/>
</dbReference>
<evidence type="ECO:0000256" key="1">
    <source>
        <dbReference type="SAM" id="MobiDB-lite"/>
    </source>
</evidence>
<gene>
    <name evidence="3" type="ORF">FNV43_RR25577</name>
</gene>
<protein>
    <submittedName>
        <fullName evidence="3">Uncharacterized protein</fullName>
    </submittedName>
</protein>
<dbReference type="PANTHER" id="PTHR36245">
    <property type="entry name" value="GLYCINE-RICH PROTEIN DOT1-LIKE"/>
    <property type="match status" value="1"/>
</dbReference>
<dbReference type="AlphaFoldDB" id="A0A8K0DUG0"/>
<proteinExistence type="predicted"/>
<organism evidence="3 4">
    <name type="scientific">Rhamnella rubrinervis</name>
    <dbReference type="NCBI Taxonomy" id="2594499"/>
    <lineage>
        <taxon>Eukaryota</taxon>
        <taxon>Viridiplantae</taxon>
        <taxon>Streptophyta</taxon>
        <taxon>Embryophyta</taxon>
        <taxon>Tracheophyta</taxon>
        <taxon>Spermatophyta</taxon>
        <taxon>Magnoliopsida</taxon>
        <taxon>eudicotyledons</taxon>
        <taxon>Gunneridae</taxon>
        <taxon>Pentapetalae</taxon>
        <taxon>rosids</taxon>
        <taxon>fabids</taxon>
        <taxon>Rosales</taxon>
        <taxon>Rhamnaceae</taxon>
        <taxon>rhamnoid group</taxon>
        <taxon>Rhamneae</taxon>
        <taxon>Rhamnella</taxon>
    </lineage>
</organism>
<feature type="region of interest" description="Disordered" evidence="1">
    <location>
        <begin position="19"/>
        <end position="79"/>
    </location>
</feature>
<sequence>MNTIFTDFVQEINLGDTNAHSKSVVDDSDNVESGIKHSSKIGHGFSHKGGDGGQSTDNGNNPGSRSPNTQSGSNNVPVYAAGAVNNHHPVHHGAGNCNQNCVGLSTIIATTLISLVQLYITFRYGY</sequence>
<dbReference type="PANTHER" id="PTHR36245:SF7">
    <property type="entry name" value="GLYCINE-RICH PROTEIN"/>
    <property type="match status" value="1"/>
</dbReference>
<dbReference type="EMBL" id="VOIH02000011">
    <property type="protein sequence ID" value="KAF3434474.1"/>
    <property type="molecule type" value="Genomic_DNA"/>
</dbReference>
<evidence type="ECO:0000313" key="4">
    <source>
        <dbReference type="Proteomes" id="UP000796880"/>
    </source>
</evidence>
<reference evidence="3" key="1">
    <citation type="submission" date="2020-03" db="EMBL/GenBank/DDBJ databases">
        <title>A high-quality chromosome-level genome assembly of a woody plant with both climbing and erect habits, Rhamnella rubrinervis.</title>
        <authorList>
            <person name="Lu Z."/>
            <person name="Yang Y."/>
            <person name="Zhu X."/>
            <person name="Sun Y."/>
        </authorList>
    </citation>
    <scope>NUCLEOTIDE SEQUENCE</scope>
    <source>
        <strain evidence="3">BYM</strain>
        <tissue evidence="3">Leaf</tissue>
    </source>
</reference>
<evidence type="ECO:0000313" key="3">
    <source>
        <dbReference type="EMBL" id="KAF3434474.1"/>
    </source>
</evidence>
<feature type="compositionally biased region" description="Polar residues" evidence="1">
    <location>
        <begin position="54"/>
        <end position="76"/>
    </location>
</feature>
<evidence type="ECO:0000256" key="2">
    <source>
        <dbReference type="SAM" id="Phobius"/>
    </source>
</evidence>
<keyword evidence="2" id="KW-1133">Transmembrane helix</keyword>
<keyword evidence="2" id="KW-0812">Transmembrane</keyword>
<feature type="transmembrane region" description="Helical" evidence="2">
    <location>
        <begin position="102"/>
        <end position="122"/>
    </location>
</feature>
<comment type="caution">
    <text evidence="3">The sequence shown here is derived from an EMBL/GenBank/DDBJ whole genome shotgun (WGS) entry which is preliminary data.</text>
</comment>